<feature type="transmembrane region" description="Helical" evidence="1">
    <location>
        <begin position="25"/>
        <end position="46"/>
    </location>
</feature>
<dbReference type="PROSITE" id="PS00409">
    <property type="entry name" value="PROKAR_NTER_METHYL"/>
    <property type="match status" value="1"/>
</dbReference>
<keyword evidence="1" id="KW-1133">Transmembrane helix</keyword>
<protein>
    <submittedName>
        <fullName evidence="2">Prepilin-type N-terminal cleavage/methylation domain-containing protein</fullName>
    </submittedName>
</protein>
<dbReference type="EMBL" id="CP053708">
    <property type="protein sequence ID" value="QKE92057.1"/>
    <property type="molecule type" value="Genomic_DNA"/>
</dbReference>
<dbReference type="Pfam" id="PF07963">
    <property type="entry name" value="N_methyl"/>
    <property type="match status" value="1"/>
</dbReference>
<dbReference type="InterPro" id="IPR045584">
    <property type="entry name" value="Pilin-like"/>
</dbReference>
<sequence>MAVQPPDEAPGRAASPDGRHPDSGFTLIEMIVVLVVLALVGSIVLARGPMHSATLDLRASARAMASDMRRTRAGAIATDHDVVFTADPVQRDYGIRKGARHGLAAAIAIVGIPAPIVFHADGSSSGGVVTLGEMERRLSVHVDWLTGRVDVR</sequence>
<evidence type="ECO:0000313" key="2">
    <source>
        <dbReference type="EMBL" id="QKE92057.1"/>
    </source>
</evidence>
<organism evidence="2 3">
    <name type="scientific">Lichenicola cladoniae</name>
    <dbReference type="NCBI Taxonomy" id="1484109"/>
    <lineage>
        <taxon>Bacteria</taxon>
        <taxon>Pseudomonadati</taxon>
        <taxon>Pseudomonadota</taxon>
        <taxon>Alphaproteobacteria</taxon>
        <taxon>Acetobacterales</taxon>
        <taxon>Acetobacteraceae</taxon>
        <taxon>Lichenicola</taxon>
    </lineage>
</organism>
<keyword evidence="1" id="KW-0472">Membrane</keyword>
<reference evidence="2 3" key="1">
    <citation type="journal article" date="2014" name="World J. Microbiol. Biotechnol.">
        <title>Biodiversity and physiological characteristics of Antarctic and Arctic lichens-associated bacteria.</title>
        <authorList>
            <person name="Lee Y.M."/>
            <person name="Kim E.H."/>
            <person name="Lee H.K."/>
            <person name="Hong S.G."/>
        </authorList>
    </citation>
    <scope>NUCLEOTIDE SEQUENCE [LARGE SCALE GENOMIC DNA]</scope>
    <source>
        <strain evidence="2 3">PAMC 26569</strain>
    </source>
</reference>
<dbReference type="RefSeq" id="WP_171833739.1">
    <property type="nucleotide sequence ID" value="NZ_CP053708.1"/>
</dbReference>
<dbReference type="SUPFAM" id="SSF54523">
    <property type="entry name" value="Pili subunits"/>
    <property type="match status" value="1"/>
</dbReference>
<dbReference type="AlphaFoldDB" id="A0A6M8HV89"/>
<dbReference type="NCBIfam" id="TIGR02532">
    <property type="entry name" value="IV_pilin_GFxxxE"/>
    <property type="match status" value="1"/>
</dbReference>
<name>A0A6M8HV89_9PROT</name>
<dbReference type="InterPro" id="IPR012902">
    <property type="entry name" value="N_methyl_site"/>
</dbReference>
<evidence type="ECO:0000313" key="3">
    <source>
        <dbReference type="Proteomes" id="UP000500767"/>
    </source>
</evidence>
<keyword evidence="3" id="KW-1185">Reference proteome</keyword>
<dbReference type="Proteomes" id="UP000500767">
    <property type="component" value="Chromosome"/>
</dbReference>
<dbReference type="KEGG" id="lck:HN018_20255"/>
<keyword evidence="1" id="KW-0812">Transmembrane</keyword>
<evidence type="ECO:0000256" key="1">
    <source>
        <dbReference type="SAM" id="Phobius"/>
    </source>
</evidence>
<gene>
    <name evidence="2" type="ORF">HN018_20255</name>
</gene>
<proteinExistence type="predicted"/>
<accession>A0A6M8HV89</accession>